<evidence type="ECO:0000256" key="6">
    <source>
        <dbReference type="ARBA" id="ARBA00022989"/>
    </source>
</evidence>
<dbReference type="OrthoDB" id="9798540at2"/>
<feature type="transmembrane region" description="Helical" evidence="9">
    <location>
        <begin position="64"/>
        <end position="83"/>
    </location>
</feature>
<feature type="transmembrane region" description="Helical" evidence="9">
    <location>
        <begin position="259"/>
        <end position="279"/>
    </location>
</feature>
<dbReference type="PANTHER" id="PTHR30477:SF3">
    <property type="entry name" value="METAL TRANSPORT SYSTEM MEMBRANE PROTEIN CT_069-RELATED"/>
    <property type="match status" value="1"/>
</dbReference>
<organism evidence="10 11">
    <name type="scientific">Thermoflexus hugenholtzii JAD2</name>
    <dbReference type="NCBI Taxonomy" id="877466"/>
    <lineage>
        <taxon>Bacteria</taxon>
        <taxon>Bacillati</taxon>
        <taxon>Chloroflexota</taxon>
        <taxon>Thermoflexia</taxon>
        <taxon>Thermoflexales</taxon>
        <taxon>Thermoflexaceae</taxon>
        <taxon>Thermoflexus</taxon>
    </lineage>
</organism>
<accession>A0A212R1R3</accession>
<comment type="similarity">
    <text evidence="2 8">Belongs to the ABC-3 integral membrane protein family.</text>
</comment>
<dbReference type="AlphaFoldDB" id="A0A212R1R3"/>
<feature type="transmembrane region" description="Helical" evidence="9">
    <location>
        <begin position="229"/>
        <end position="247"/>
    </location>
</feature>
<dbReference type="RefSeq" id="WP_088571286.1">
    <property type="nucleotide sequence ID" value="NZ_FYEK01000028.1"/>
</dbReference>
<dbReference type="PANTHER" id="PTHR30477">
    <property type="entry name" value="ABC-TRANSPORTER METAL-BINDING PROTEIN"/>
    <property type="match status" value="1"/>
</dbReference>
<dbReference type="GO" id="GO:0055085">
    <property type="term" value="P:transmembrane transport"/>
    <property type="evidence" value="ECO:0007669"/>
    <property type="project" value="InterPro"/>
</dbReference>
<dbReference type="Gene3D" id="1.10.3470.10">
    <property type="entry name" value="ABC transporter involved in vitamin B12 uptake, BtuC"/>
    <property type="match status" value="1"/>
</dbReference>
<evidence type="ECO:0000256" key="8">
    <source>
        <dbReference type="RuleBase" id="RU003943"/>
    </source>
</evidence>
<evidence type="ECO:0000313" key="11">
    <source>
        <dbReference type="Proteomes" id="UP000197025"/>
    </source>
</evidence>
<sequence length="296" mass="30952">MVPELFRDPTFWTVALGSSLLGGVAGALGVFAVLRRESLIGDVMSHAALPGLVLAFLITGSRELPPLLLGAALSAGIGALLAVQIPRRSRIKPDAALGLVLSVFFGMGIVGLTVAQQRPTAAQAGLDRFLFGQAATMLRRDVAAIALVALLVLTLLILLWKEWKLLAFDPVFAKACGLPVGALELLLAALMVLTVAIGLPAVGVVLVSALLVAPAAAARQWTDRLERMVVLAGGFGALSGGLGTLMSAEIGRLPTGPLIVLWACGIALLSLLIAPRRGLLRRWYLHRRKSHARPAG</sequence>
<reference evidence="11" key="1">
    <citation type="submission" date="2017-06" db="EMBL/GenBank/DDBJ databases">
        <authorList>
            <person name="Varghese N."/>
            <person name="Submissions S."/>
        </authorList>
    </citation>
    <scope>NUCLEOTIDE SEQUENCE [LARGE SCALE GENOMIC DNA]</scope>
    <source>
        <strain evidence="11">JAD2</strain>
    </source>
</reference>
<proteinExistence type="inferred from homology"/>
<evidence type="ECO:0000256" key="2">
    <source>
        <dbReference type="ARBA" id="ARBA00008034"/>
    </source>
</evidence>
<dbReference type="EMBL" id="FYEK01000028">
    <property type="protein sequence ID" value="SNB65930.1"/>
    <property type="molecule type" value="Genomic_DNA"/>
</dbReference>
<feature type="transmembrane region" description="Helical" evidence="9">
    <location>
        <begin position="142"/>
        <end position="160"/>
    </location>
</feature>
<evidence type="ECO:0000256" key="7">
    <source>
        <dbReference type="ARBA" id="ARBA00023136"/>
    </source>
</evidence>
<dbReference type="InterPro" id="IPR001626">
    <property type="entry name" value="ABC_TroCD"/>
</dbReference>
<gene>
    <name evidence="10" type="ORF">SAMN02746019_00000250</name>
</gene>
<dbReference type="GO" id="GO:0043190">
    <property type="term" value="C:ATP-binding cassette (ABC) transporter complex"/>
    <property type="evidence" value="ECO:0007669"/>
    <property type="project" value="InterPro"/>
</dbReference>
<keyword evidence="7 9" id="KW-0472">Membrane</keyword>
<dbReference type="FunFam" id="1.10.3470.10:FF:000003">
    <property type="entry name" value="Iron ABC transporter permease SitD"/>
    <property type="match status" value="1"/>
</dbReference>
<feature type="transmembrane region" description="Helical" evidence="9">
    <location>
        <begin position="39"/>
        <end position="58"/>
    </location>
</feature>
<comment type="subcellular location">
    <subcellularLocation>
        <location evidence="1 8">Cell membrane</location>
        <topology evidence="1 8">Multi-pass membrane protein</topology>
    </subcellularLocation>
</comment>
<dbReference type="InParanoid" id="A0A212R1R3"/>
<feature type="transmembrane region" description="Helical" evidence="9">
    <location>
        <begin position="95"/>
        <end position="115"/>
    </location>
</feature>
<dbReference type="SUPFAM" id="SSF81345">
    <property type="entry name" value="ABC transporter involved in vitamin B12 uptake, BtuC"/>
    <property type="match status" value="1"/>
</dbReference>
<evidence type="ECO:0000256" key="4">
    <source>
        <dbReference type="ARBA" id="ARBA00022475"/>
    </source>
</evidence>
<evidence type="ECO:0000256" key="5">
    <source>
        <dbReference type="ARBA" id="ARBA00022692"/>
    </source>
</evidence>
<feature type="transmembrane region" description="Helical" evidence="9">
    <location>
        <begin position="197"/>
        <end position="217"/>
    </location>
</feature>
<protein>
    <submittedName>
        <fullName evidence="10">Manganese/zinc/iron transport system permease protein</fullName>
    </submittedName>
</protein>
<keyword evidence="6 9" id="KW-1133">Transmembrane helix</keyword>
<evidence type="ECO:0000256" key="9">
    <source>
        <dbReference type="SAM" id="Phobius"/>
    </source>
</evidence>
<name>A0A212R1R3_9CHLR</name>
<dbReference type="FunCoup" id="A0A212R1R3">
    <property type="interactions" value="67"/>
</dbReference>
<dbReference type="Pfam" id="PF00950">
    <property type="entry name" value="ABC-3"/>
    <property type="match status" value="1"/>
</dbReference>
<dbReference type="InterPro" id="IPR037294">
    <property type="entry name" value="ABC_BtuC-like"/>
</dbReference>
<evidence type="ECO:0000256" key="1">
    <source>
        <dbReference type="ARBA" id="ARBA00004651"/>
    </source>
</evidence>
<keyword evidence="3 8" id="KW-0813">Transport</keyword>
<evidence type="ECO:0000313" key="10">
    <source>
        <dbReference type="EMBL" id="SNB65930.1"/>
    </source>
</evidence>
<feature type="transmembrane region" description="Helical" evidence="9">
    <location>
        <begin position="172"/>
        <end position="191"/>
    </location>
</feature>
<evidence type="ECO:0000256" key="3">
    <source>
        <dbReference type="ARBA" id="ARBA00022448"/>
    </source>
</evidence>
<keyword evidence="11" id="KW-1185">Reference proteome</keyword>
<feature type="transmembrane region" description="Helical" evidence="9">
    <location>
        <begin position="12"/>
        <end position="34"/>
    </location>
</feature>
<keyword evidence="5 8" id="KW-0812">Transmembrane</keyword>
<dbReference type="Proteomes" id="UP000197025">
    <property type="component" value="Unassembled WGS sequence"/>
</dbReference>
<dbReference type="GO" id="GO:0010043">
    <property type="term" value="P:response to zinc ion"/>
    <property type="evidence" value="ECO:0007669"/>
    <property type="project" value="TreeGrafter"/>
</dbReference>
<keyword evidence="4" id="KW-1003">Cell membrane</keyword>
<dbReference type="GO" id="GO:0071281">
    <property type="term" value="P:cellular response to iron ion"/>
    <property type="evidence" value="ECO:0007669"/>
    <property type="project" value="UniProtKB-ARBA"/>
</dbReference>